<keyword evidence="7 9" id="KW-0378">Hydrolase</keyword>
<evidence type="ECO:0000256" key="5">
    <source>
        <dbReference type="ARBA" id="ARBA00013198"/>
    </source>
</evidence>
<accession>A0A5B0WRE9</accession>
<dbReference type="EMBL" id="VTUX01000007">
    <property type="protein sequence ID" value="KAA1189620.1"/>
    <property type="molecule type" value="Genomic_DNA"/>
</dbReference>
<dbReference type="PANTHER" id="PTHR11054:SF0">
    <property type="entry name" value="6-PHOSPHOGLUCONOLACTONASE"/>
    <property type="match status" value="1"/>
</dbReference>
<evidence type="ECO:0000259" key="8">
    <source>
        <dbReference type="Pfam" id="PF01182"/>
    </source>
</evidence>
<gene>
    <name evidence="7 9" type="primary">pgl</name>
    <name evidence="9" type="ORF">F0M18_14825</name>
</gene>
<dbReference type="PANTHER" id="PTHR11054">
    <property type="entry name" value="6-PHOSPHOGLUCONOLACTONASE"/>
    <property type="match status" value="1"/>
</dbReference>
<evidence type="ECO:0000313" key="10">
    <source>
        <dbReference type="Proteomes" id="UP000323708"/>
    </source>
</evidence>
<name>A0A5B0WRE9_9GAMM</name>
<evidence type="ECO:0000256" key="4">
    <source>
        <dbReference type="ARBA" id="ARBA00010662"/>
    </source>
</evidence>
<evidence type="ECO:0000313" key="9">
    <source>
        <dbReference type="EMBL" id="KAA1189620.1"/>
    </source>
</evidence>
<comment type="caution">
    <text evidence="9">The sequence shown here is derived from an EMBL/GenBank/DDBJ whole genome shotgun (WGS) entry which is preliminary data.</text>
</comment>
<comment type="similarity">
    <text evidence="4 7">Belongs to the glucosamine/galactosamine-6-phosphate isomerase family. 6-phosphogluconolactonase subfamily.</text>
</comment>
<reference evidence="9 10" key="1">
    <citation type="submission" date="2019-09" db="EMBL/GenBank/DDBJ databases">
        <authorList>
            <person name="Chen X.-Y."/>
        </authorList>
    </citation>
    <scope>NUCLEOTIDE SEQUENCE [LARGE SCALE GENOMIC DNA]</scope>
    <source>
        <strain evidence="9 10">NY5</strain>
    </source>
</reference>
<dbReference type="GO" id="GO:0006098">
    <property type="term" value="P:pentose-phosphate shunt"/>
    <property type="evidence" value="ECO:0007669"/>
    <property type="project" value="UniProtKB-UniPathway"/>
</dbReference>
<dbReference type="GO" id="GO:0005975">
    <property type="term" value="P:carbohydrate metabolic process"/>
    <property type="evidence" value="ECO:0007669"/>
    <property type="project" value="UniProtKB-UniRule"/>
</dbReference>
<dbReference type="GO" id="GO:0017057">
    <property type="term" value="F:6-phosphogluconolactonase activity"/>
    <property type="evidence" value="ECO:0007669"/>
    <property type="project" value="UniProtKB-UniRule"/>
</dbReference>
<evidence type="ECO:0000256" key="7">
    <source>
        <dbReference type="RuleBase" id="RU365095"/>
    </source>
</evidence>
<evidence type="ECO:0000256" key="3">
    <source>
        <dbReference type="ARBA" id="ARBA00004961"/>
    </source>
</evidence>
<protein>
    <recommendedName>
        <fullName evidence="6 7">6-phosphogluconolactonase</fullName>
        <shortName evidence="7">6PGL</shortName>
        <ecNumber evidence="5 7">3.1.1.31</ecNumber>
    </recommendedName>
</protein>
<proteinExistence type="inferred from homology"/>
<keyword evidence="10" id="KW-1185">Reference proteome</keyword>
<dbReference type="SUPFAM" id="SSF100950">
    <property type="entry name" value="NagB/RpiA/CoA transferase-like"/>
    <property type="match status" value="1"/>
</dbReference>
<dbReference type="InterPro" id="IPR006148">
    <property type="entry name" value="Glc/Gal-6P_isomerase"/>
</dbReference>
<dbReference type="UniPathway" id="UPA00115">
    <property type="reaction ID" value="UER00409"/>
</dbReference>
<organism evidence="9 10">
    <name type="scientific">Pseudohalioglobus sediminis</name>
    <dbReference type="NCBI Taxonomy" id="2606449"/>
    <lineage>
        <taxon>Bacteria</taxon>
        <taxon>Pseudomonadati</taxon>
        <taxon>Pseudomonadota</taxon>
        <taxon>Gammaproteobacteria</taxon>
        <taxon>Cellvibrionales</taxon>
        <taxon>Halieaceae</taxon>
        <taxon>Pseudohalioglobus</taxon>
    </lineage>
</organism>
<dbReference type="CDD" id="cd01400">
    <property type="entry name" value="6PGL"/>
    <property type="match status" value="1"/>
</dbReference>
<dbReference type="Pfam" id="PF01182">
    <property type="entry name" value="Glucosamine_iso"/>
    <property type="match status" value="1"/>
</dbReference>
<dbReference type="InterPro" id="IPR005900">
    <property type="entry name" value="6-phosphogluconolactonase_DevB"/>
</dbReference>
<comment type="catalytic activity">
    <reaction evidence="1 7">
        <text>6-phospho-D-glucono-1,5-lactone + H2O = 6-phospho-D-gluconate + H(+)</text>
        <dbReference type="Rhea" id="RHEA:12556"/>
        <dbReference type="ChEBI" id="CHEBI:15377"/>
        <dbReference type="ChEBI" id="CHEBI:15378"/>
        <dbReference type="ChEBI" id="CHEBI:57955"/>
        <dbReference type="ChEBI" id="CHEBI:58759"/>
        <dbReference type="EC" id="3.1.1.31"/>
    </reaction>
</comment>
<dbReference type="Gene3D" id="3.40.50.1360">
    <property type="match status" value="1"/>
</dbReference>
<dbReference type="AlphaFoldDB" id="A0A5B0WRE9"/>
<sequence length="231" mass="24410">MGAAGMSEHLFDHADTRDEALAKHIADALQRDISARGAASIAVSGGRSPRGLFLKLAARPLDWSRVHITLVDERWVDTASADSNERLVRETLLQGPAADANFIGLKTAHADPREAIPALVAALATMPLPLTCVVLGMGDDGHTASWFPQASNLGALLDPDNPAPVAVCDPVTAPHLRMTLTLPVVLAASEIMLYITGDAKREVLARAAAADYPVAAITAQQHNPASIWWAP</sequence>
<comment type="function">
    <text evidence="2 7">Hydrolysis of 6-phosphogluconolactone to 6-phosphogluconate.</text>
</comment>
<dbReference type="NCBIfam" id="TIGR01198">
    <property type="entry name" value="pgl"/>
    <property type="match status" value="1"/>
</dbReference>
<feature type="domain" description="Glucosamine/galactosamine-6-phosphate isomerase" evidence="8">
    <location>
        <begin position="18"/>
        <end position="221"/>
    </location>
</feature>
<comment type="pathway">
    <text evidence="3 7">Carbohydrate degradation; pentose phosphate pathway; D-ribulose 5-phosphate from D-glucose 6-phosphate (oxidative stage): step 2/3.</text>
</comment>
<dbReference type="EC" id="3.1.1.31" evidence="5 7"/>
<evidence type="ECO:0000256" key="2">
    <source>
        <dbReference type="ARBA" id="ARBA00002681"/>
    </source>
</evidence>
<evidence type="ECO:0000256" key="1">
    <source>
        <dbReference type="ARBA" id="ARBA00000832"/>
    </source>
</evidence>
<dbReference type="Proteomes" id="UP000323708">
    <property type="component" value="Unassembled WGS sequence"/>
</dbReference>
<dbReference type="InterPro" id="IPR037171">
    <property type="entry name" value="NagB/RpiA_transferase-like"/>
</dbReference>
<evidence type="ECO:0000256" key="6">
    <source>
        <dbReference type="ARBA" id="ARBA00020337"/>
    </source>
</evidence>
<dbReference type="InterPro" id="IPR039104">
    <property type="entry name" value="6PGL"/>
</dbReference>